<dbReference type="PROSITE" id="PS50217">
    <property type="entry name" value="BZIP"/>
    <property type="match status" value="1"/>
</dbReference>
<sequence>MFKNLGNEPPGDSAGDGGGNRHLGSFQLTRQPSIYSLTFEEFENTMGGNLGKDFPGSMNMDKLLKNIWTAEETQSMTMTSTSSAGQEGQQLQHEGSLPLPQTMSQKTVDEVLRDIAKDCGVGKDGNAAVGANYPQRQQTLGEMTLEDFVVRAGVVREDIHMVGKVDNGVVFGDLSLVVNNNSGFGIGSQQGDRGGTGLIGNGASESINNGSGSNNQVSMQSPNLPLNVNGVRLNQNQLSLAQVSQKQQPQQPQILPKQPAVGGYMTQMPIQGGLASPGIRGGVAGLGNQGMNGTGLQGGGMGMMGIGAGVLSSPVNQLSSDVVGKSNGDSSSVSPLPYVFNGSLRGRRRNAAVEKVIERRQRRMIKNRESAARSRARKQAYTTELEEEVAKLKEENQELQKKQVYDGCPTPNSLLPNSFADCKCSLIALFVGTGRNHGKSETSGLGDGEYAARRKETVLGRNTDWTMVKFLQ</sequence>
<dbReference type="SMART" id="SM00338">
    <property type="entry name" value="BRLZ"/>
    <property type="match status" value="1"/>
</dbReference>
<protein>
    <submittedName>
        <fullName evidence="7">Abscisic acid responsive elements-binding factor 2 isoform 1</fullName>
    </submittedName>
</protein>
<proteinExistence type="predicted"/>
<dbReference type="InterPro" id="IPR046347">
    <property type="entry name" value="bZIP_sf"/>
</dbReference>
<gene>
    <name evidence="7" type="ORF">HS088_TW06G01220</name>
</gene>
<feature type="coiled-coil region" evidence="4">
    <location>
        <begin position="375"/>
        <end position="402"/>
    </location>
</feature>
<evidence type="ECO:0000313" key="7">
    <source>
        <dbReference type="EMBL" id="KAF5747043.1"/>
    </source>
</evidence>
<evidence type="ECO:0000259" key="6">
    <source>
        <dbReference type="PROSITE" id="PS50217"/>
    </source>
</evidence>
<feature type="compositionally biased region" description="Polar residues" evidence="5">
    <location>
        <begin position="85"/>
        <end position="103"/>
    </location>
</feature>
<feature type="region of interest" description="Disordered" evidence="5">
    <location>
        <begin position="1"/>
        <end position="25"/>
    </location>
</feature>
<name>A0A7J7DL71_TRIWF</name>
<dbReference type="InterPro" id="IPR043452">
    <property type="entry name" value="BZIP46-like"/>
</dbReference>
<dbReference type="InterPro" id="IPR004827">
    <property type="entry name" value="bZIP"/>
</dbReference>
<keyword evidence="3" id="KW-0539">Nucleus</keyword>
<evidence type="ECO:0000256" key="2">
    <source>
        <dbReference type="ARBA" id="ARBA00023125"/>
    </source>
</evidence>
<keyword evidence="8" id="KW-1185">Reference proteome</keyword>
<reference evidence="7 8" key="1">
    <citation type="journal article" date="2020" name="Nat. Commun.">
        <title>Genome of Tripterygium wilfordii and identification of cytochrome P450 involved in triptolide biosynthesis.</title>
        <authorList>
            <person name="Tu L."/>
            <person name="Su P."/>
            <person name="Zhang Z."/>
            <person name="Gao L."/>
            <person name="Wang J."/>
            <person name="Hu T."/>
            <person name="Zhou J."/>
            <person name="Zhang Y."/>
            <person name="Zhao Y."/>
            <person name="Liu Y."/>
            <person name="Song Y."/>
            <person name="Tong Y."/>
            <person name="Lu Y."/>
            <person name="Yang J."/>
            <person name="Xu C."/>
            <person name="Jia M."/>
            <person name="Peters R.J."/>
            <person name="Huang L."/>
            <person name="Gao W."/>
        </authorList>
    </citation>
    <scope>NUCLEOTIDE SEQUENCE [LARGE SCALE GENOMIC DNA]</scope>
    <source>
        <strain evidence="8">cv. XIE 37</strain>
        <tissue evidence="7">Leaf</tissue>
    </source>
</reference>
<dbReference type="Proteomes" id="UP000593562">
    <property type="component" value="Unassembled WGS sequence"/>
</dbReference>
<dbReference type="GO" id="GO:0045893">
    <property type="term" value="P:positive regulation of DNA-templated transcription"/>
    <property type="evidence" value="ECO:0007669"/>
    <property type="project" value="InterPro"/>
</dbReference>
<dbReference type="GO" id="GO:0005634">
    <property type="term" value="C:nucleus"/>
    <property type="evidence" value="ECO:0007669"/>
    <property type="project" value="UniProtKB-SubCell"/>
</dbReference>
<evidence type="ECO:0000256" key="5">
    <source>
        <dbReference type="SAM" id="MobiDB-lite"/>
    </source>
</evidence>
<evidence type="ECO:0000256" key="1">
    <source>
        <dbReference type="ARBA" id="ARBA00004123"/>
    </source>
</evidence>
<dbReference type="AlphaFoldDB" id="A0A7J7DL71"/>
<dbReference type="PANTHER" id="PTHR22952:SF446">
    <property type="entry name" value="ABSCISIC ACID-INSENSITIVE 5-LIKE PROTEIN 5-RELATED"/>
    <property type="match status" value="1"/>
</dbReference>
<dbReference type="EMBL" id="JAAARO010000006">
    <property type="protein sequence ID" value="KAF5747043.1"/>
    <property type="molecule type" value="Genomic_DNA"/>
</dbReference>
<dbReference type="InParanoid" id="A0A7J7DL71"/>
<feature type="region of interest" description="Disordered" evidence="5">
    <location>
        <begin position="75"/>
        <end position="103"/>
    </location>
</feature>
<dbReference type="PROSITE" id="PS00036">
    <property type="entry name" value="BZIP_BASIC"/>
    <property type="match status" value="1"/>
</dbReference>
<evidence type="ECO:0000256" key="4">
    <source>
        <dbReference type="SAM" id="Coils"/>
    </source>
</evidence>
<dbReference type="FunCoup" id="A0A7J7DL71">
    <property type="interactions" value="631"/>
</dbReference>
<evidence type="ECO:0000313" key="8">
    <source>
        <dbReference type="Proteomes" id="UP000593562"/>
    </source>
</evidence>
<comment type="caution">
    <text evidence="7">The sequence shown here is derived from an EMBL/GenBank/DDBJ whole genome shotgun (WGS) entry which is preliminary data.</text>
</comment>
<dbReference type="Pfam" id="PF00170">
    <property type="entry name" value="bZIP_1"/>
    <property type="match status" value="1"/>
</dbReference>
<dbReference type="PANTHER" id="PTHR22952">
    <property type="entry name" value="CAMP-RESPONSE ELEMENT BINDING PROTEIN-RELATED"/>
    <property type="match status" value="1"/>
</dbReference>
<dbReference type="FunFam" id="1.20.5.170:FF:000036">
    <property type="entry name" value="ABSCISIC ACID-INSENSITIVE 5-like protein 2"/>
    <property type="match status" value="1"/>
</dbReference>
<keyword evidence="4" id="KW-0175">Coiled coil</keyword>
<dbReference type="CDD" id="cd14707">
    <property type="entry name" value="bZIP_plant_BZIP46"/>
    <property type="match status" value="1"/>
</dbReference>
<dbReference type="GO" id="GO:0003700">
    <property type="term" value="F:DNA-binding transcription factor activity"/>
    <property type="evidence" value="ECO:0007669"/>
    <property type="project" value="InterPro"/>
</dbReference>
<accession>A0A7J7DL71</accession>
<feature type="compositionally biased region" description="Low complexity" evidence="5">
    <location>
        <begin position="75"/>
        <end position="84"/>
    </location>
</feature>
<organism evidence="7 8">
    <name type="scientific">Tripterygium wilfordii</name>
    <name type="common">Thunder God vine</name>
    <dbReference type="NCBI Taxonomy" id="458696"/>
    <lineage>
        <taxon>Eukaryota</taxon>
        <taxon>Viridiplantae</taxon>
        <taxon>Streptophyta</taxon>
        <taxon>Embryophyta</taxon>
        <taxon>Tracheophyta</taxon>
        <taxon>Spermatophyta</taxon>
        <taxon>Magnoliopsida</taxon>
        <taxon>eudicotyledons</taxon>
        <taxon>Gunneridae</taxon>
        <taxon>Pentapetalae</taxon>
        <taxon>rosids</taxon>
        <taxon>fabids</taxon>
        <taxon>Celastrales</taxon>
        <taxon>Celastraceae</taxon>
        <taxon>Tripterygium</taxon>
    </lineage>
</organism>
<dbReference type="SUPFAM" id="SSF57959">
    <property type="entry name" value="Leucine zipper domain"/>
    <property type="match status" value="1"/>
</dbReference>
<feature type="domain" description="BZIP" evidence="6">
    <location>
        <begin position="357"/>
        <end position="402"/>
    </location>
</feature>
<dbReference type="GO" id="GO:0003677">
    <property type="term" value="F:DNA binding"/>
    <property type="evidence" value="ECO:0007669"/>
    <property type="project" value="UniProtKB-KW"/>
</dbReference>
<keyword evidence="2" id="KW-0238">DNA-binding</keyword>
<dbReference type="Gene3D" id="1.20.5.170">
    <property type="match status" value="1"/>
</dbReference>
<comment type="subcellular location">
    <subcellularLocation>
        <location evidence="1">Nucleus</location>
    </subcellularLocation>
</comment>
<evidence type="ECO:0000256" key="3">
    <source>
        <dbReference type="ARBA" id="ARBA00023242"/>
    </source>
</evidence>